<dbReference type="InterPro" id="IPR029058">
    <property type="entry name" value="AB_hydrolase_fold"/>
</dbReference>
<gene>
    <name evidence="2" type="ORF">Adu01nite_16400</name>
</gene>
<dbReference type="RefSeq" id="WP_203725915.1">
    <property type="nucleotide sequence ID" value="NZ_BAAATX010000002.1"/>
</dbReference>
<dbReference type="SUPFAM" id="SSF48452">
    <property type="entry name" value="TPR-like"/>
    <property type="match status" value="1"/>
</dbReference>
<dbReference type="Gene3D" id="1.25.40.10">
    <property type="entry name" value="Tetratricopeptide repeat domain"/>
    <property type="match status" value="1"/>
</dbReference>
<accession>A0ABQ3YRR8</accession>
<dbReference type="PRINTS" id="PR00111">
    <property type="entry name" value="ABHYDROLASE"/>
</dbReference>
<dbReference type="Proteomes" id="UP000637628">
    <property type="component" value="Unassembled WGS sequence"/>
</dbReference>
<dbReference type="Gene3D" id="3.40.50.1820">
    <property type="entry name" value="alpha/beta hydrolase"/>
    <property type="match status" value="1"/>
</dbReference>
<organism evidence="2 3">
    <name type="scientific">Paractinoplanes durhamensis</name>
    <dbReference type="NCBI Taxonomy" id="113563"/>
    <lineage>
        <taxon>Bacteria</taxon>
        <taxon>Bacillati</taxon>
        <taxon>Actinomycetota</taxon>
        <taxon>Actinomycetes</taxon>
        <taxon>Micromonosporales</taxon>
        <taxon>Micromonosporaceae</taxon>
        <taxon>Paractinoplanes</taxon>
    </lineage>
</organism>
<evidence type="ECO:0000313" key="2">
    <source>
        <dbReference type="EMBL" id="GIE00290.1"/>
    </source>
</evidence>
<keyword evidence="3" id="KW-1185">Reference proteome</keyword>
<protein>
    <recommendedName>
        <fullName evidence="1">AB hydrolase-1 domain-containing protein</fullName>
    </recommendedName>
</protein>
<evidence type="ECO:0000313" key="3">
    <source>
        <dbReference type="Proteomes" id="UP000637628"/>
    </source>
</evidence>
<evidence type="ECO:0000259" key="1">
    <source>
        <dbReference type="Pfam" id="PF00561"/>
    </source>
</evidence>
<dbReference type="SUPFAM" id="SSF53474">
    <property type="entry name" value="alpha/beta-Hydrolases"/>
    <property type="match status" value="1"/>
</dbReference>
<dbReference type="Pfam" id="PF00561">
    <property type="entry name" value="Abhydrolase_1"/>
    <property type="match status" value="1"/>
</dbReference>
<dbReference type="EMBL" id="BOML01000013">
    <property type="protein sequence ID" value="GIE00290.1"/>
    <property type="molecule type" value="Genomic_DNA"/>
</dbReference>
<dbReference type="InterPro" id="IPR050266">
    <property type="entry name" value="AB_hydrolase_sf"/>
</dbReference>
<proteinExistence type="predicted"/>
<sequence length="516" mass="55681">MGTHSLIHAGTRQVYHVAGAGPMLITHSGGPGVDYAYLRSPELEKHFTMVYPEPVGTGGSGPLPAGATFVDTYAEFLAALIDHLAVPRVYLLGHSHGGLVTLRYAIDHPDRVAGLALYSATPTTDPEFWAAETAAALAYAQRHPDVPEAADVVTALQAFDVATTDAEATEVLRLGLPLYFADYWGRQAEFQELRSSVRAWPAPFPSRNVDLRPELPSIAAPAVIFTGRQDFICGPVWAEMIHRGIPGSRLVILENSGHFAQYEEPDAYVEVVTSLLPDTDGSLRTVFRQGDNEQAARMAQAEIERARAAGDPAGEVEGLYTLARVSLRGDDLPRAAELAGTALSVALEAGDRRLEERPRHVLAAIARLAGDYPRALGLYRASIELNEELGQPELVNAEYHNLAFTELHLGHLDRARELFVAGRDRVFREGYDDFVPYLGVAAAALASAEGDHPRAARMIGFADRAYAALGQVPDPDDAQELSNARAAAVAALGEDRFDREYGRPATALEYTAGEAA</sequence>
<dbReference type="InterPro" id="IPR000073">
    <property type="entry name" value="AB_hydrolase_1"/>
</dbReference>
<feature type="domain" description="AB hydrolase-1" evidence="1">
    <location>
        <begin position="24"/>
        <end position="265"/>
    </location>
</feature>
<dbReference type="PANTHER" id="PTHR43798:SF33">
    <property type="entry name" value="HYDROLASE, PUTATIVE (AFU_ORTHOLOGUE AFUA_2G14860)-RELATED"/>
    <property type="match status" value="1"/>
</dbReference>
<comment type="caution">
    <text evidence="2">The sequence shown here is derived from an EMBL/GenBank/DDBJ whole genome shotgun (WGS) entry which is preliminary data.</text>
</comment>
<reference evidence="2 3" key="1">
    <citation type="submission" date="2021-01" db="EMBL/GenBank/DDBJ databases">
        <title>Whole genome shotgun sequence of Actinoplanes durhamensis NBRC 14914.</title>
        <authorList>
            <person name="Komaki H."/>
            <person name="Tamura T."/>
        </authorList>
    </citation>
    <scope>NUCLEOTIDE SEQUENCE [LARGE SCALE GENOMIC DNA]</scope>
    <source>
        <strain evidence="2 3">NBRC 14914</strain>
    </source>
</reference>
<dbReference type="PANTHER" id="PTHR43798">
    <property type="entry name" value="MONOACYLGLYCEROL LIPASE"/>
    <property type="match status" value="1"/>
</dbReference>
<name>A0ABQ3YRR8_9ACTN</name>
<dbReference type="InterPro" id="IPR011990">
    <property type="entry name" value="TPR-like_helical_dom_sf"/>
</dbReference>